<feature type="transmembrane region" description="Helical" evidence="1">
    <location>
        <begin position="90"/>
        <end position="111"/>
    </location>
</feature>
<dbReference type="EMBL" id="ML120359">
    <property type="protein sequence ID" value="RPB04302.1"/>
    <property type="molecule type" value="Genomic_DNA"/>
</dbReference>
<evidence type="ECO:0000256" key="1">
    <source>
        <dbReference type="SAM" id="Phobius"/>
    </source>
</evidence>
<keyword evidence="1" id="KW-0472">Membrane</keyword>
<reference evidence="2 3" key="1">
    <citation type="journal article" date="2018" name="Nat. Ecol. Evol.">
        <title>Pezizomycetes genomes reveal the molecular basis of ectomycorrhizal truffle lifestyle.</title>
        <authorList>
            <person name="Murat C."/>
            <person name="Payen T."/>
            <person name="Noel B."/>
            <person name="Kuo A."/>
            <person name="Morin E."/>
            <person name="Chen J."/>
            <person name="Kohler A."/>
            <person name="Krizsan K."/>
            <person name="Balestrini R."/>
            <person name="Da Silva C."/>
            <person name="Montanini B."/>
            <person name="Hainaut M."/>
            <person name="Levati E."/>
            <person name="Barry K.W."/>
            <person name="Belfiori B."/>
            <person name="Cichocki N."/>
            <person name="Clum A."/>
            <person name="Dockter R.B."/>
            <person name="Fauchery L."/>
            <person name="Guy J."/>
            <person name="Iotti M."/>
            <person name="Le Tacon F."/>
            <person name="Lindquist E.A."/>
            <person name="Lipzen A."/>
            <person name="Malagnac F."/>
            <person name="Mello A."/>
            <person name="Molinier V."/>
            <person name="Miyauchi S."/>
            <person name="Poulain J."/>
            <person name="Riccioni C."/>
            <person name="Rubini A."/>
            <person name="Sitrit Y."/>
            <person name="Splivallo R."/>
            <person name="Traeger S."/>
            <person name="Wang M."/>
            <person name="Zifcakova L."/>
            <person name="Wipf D."/>
            <person name="Zambonelli A."/>
            <person name="Paolocci F."/>
            <person name="Nowrousian M."/>
            <person name="Ottonello S."/>
            <person name="Baldrian P."/>
            <person name="Spatafora J.W."/>
            <person name="Henrissat B."/>
            <person name="Nagy L.G."/>
            <person name="Aury J.M."/>
            <person name="Wincker P."/>
            <person name="Grigoriev I.V."/>
            <person name="Bonfante P."/>
            <person name="Martin F.M."/>
        </authorList>
    </citation>
    <scope>NUCLEOTIDE SEQUENCE [LARGE SCALE GENOMIC DNA]</scope>
    <source>
        <strain evidence="2 3">120613-1</strain>
    </source>
</reference>
<evidence type="ECO:0000313" key="2">
    <source>
        <dbReference type="EMBL" id="RPB04302.1"/>
    </source>
</evidence>
<accession>A0A3N4K515</accession>
<keyword evidence="1" id="KW-0812">Transmembrane</keyword>
<sequence>MRLGTATLMCIYHPERPFFKADEQCLSRAVKIEALNLNSNKIPSIGTLLAYYQGLIMVNLYSLVVAQRLLFQASSSTATFLQRQHIYNLYQVLSLSPLVTFGCAIMLDEIFKEIVDAIKARTPDMLTFYNVHPKEFADIHKGL</sequence>
<dbReference type="Proteomes" id="UP000276215">
    <property type="component" value="Unassembled WGS sequence"/>
</dbReference>
<feature type="transmembrane region" description="Helical" evidence="1">
    <location>
        <begin position="49"/>
        <end position="70"/>
    </location>
</feature>
<gene>
    <name evidence="2" type="ORF">L873DRAFT_1799805</name>
</gene>
<keyword evidence="3" id="KW-1185">Reference proteome</keyword>
<name>A0A3N4K515_9PEZI</name>
<dbReference type="AlphaFoldDB" id="A0A3N4K515"/>
<keyword evidence="1" id="KW-1133">Transmembrane helix</keyword>
<proteinExistence type="predicted"/>
<dbReference type="OrthoDB" id="76567at2759"/>
<evidence type="ECO:0000313" key="3">
    <source>
        <dbReference type="Proteomes" id="UP000276215"/>
    </source>
</evidence>
<protein>
    <submittedName>
        <fullName evidence="2">Uncharacterized protein</fullName>
    </submittedName>
</protein>
<organism evidence="2 3">
    <name type="scientific">Choiromyces venosus 120613-1</name>
    <dbReference type="NCBI Taxonomy" id="1336337"/>
    <lineage>
        <taxon>Eukaryota</taxon>
        <taxon>Fungi</taxon>
        <taxon>Dikarya</taxon>
        <taxon>Ascomycota</taxon>
        <taxon>Pezizomycotina</taxon>
        <taxon>Pezizomycetes</taxon>
        <taxon>Pezizales</taxon>
        <taxon>Tuberaceae</taxon>
        <taxon>Choiromyces</taxon>
    </lineage>
</organism>